<name>A0AAW1XWM9_RUBAR</name>
<keyword evidence="2" id="KW-1185">Reference proteome</keyword>
<proteinExistence type="predicted"/>
<protein>
    <submittedName>
        <fullName evidence="1">Uncharacterized protein</fullName>
    </submittedName>
</protein>
<dbReference type="AlphaFoldDB" id="A0AAW1XWM9"/>
<evidence type="ECO:0000313" key="2">
    <source>
        <dbReference type="Proteomes" id="UP001457282"/>
    </source>
</evidence>
<sequence length="108" mass="11884">MGMVPIACGFGSGSRTVAVCDRRRNCSWIVHGLGAATLAAAGRAWRRGDEIGRGSTKMWAGLDPFFLLSCRPVFFLFLLYSDVIPWSTCRLVWRIEGGVGSDMGWVLR</sequence>
<dbReference type="Proteomes" id="UP001457282">
    <property type="component" value="Unassembled WGS sequence"/>
</dbReference>
<evidence type="ECO:0000313" key="1">
    <source>
        <dbReference type="EMBL" id="KAK9940213.1"/>
    </source>
</evidence>
<accession>A0AAW1XWM9</accession>
<reference evidence="1 2" key="1">
    <citation type="journal article" date="2023" name="G3 (Bethesda)">
        <title>A chromosome-length genome assembly and annotation of blackberry (Rubus argutus, cv. 'Hillquist').</title>
        <authorList>
            <person name="Bruna T."/>
            <person name="Aryal R."/>
            <person name="Dudchenko O."/>
            <person name="Sargent D.J."/>
            <person name="Mead D."/>
            <person name="Buti M."/>
            <person name="Cavallini A."/>
            <person name="Hytonen T."/>
            <person name="Andres J."/>
            <person name="Pham M."/>
            <person name="Weisz D."/>
            <person name="Mascagni F."/>
            <person name="Usai G."/>
            <person name="Natali L."/>
            <person name="Bassil N."/>
            <person name="Fernandez G.E."/>
            <person name="Lomsadze A."/>
            <person name="Armour M."/>
            <person name="Olukolu B."/>
            <person name="Poorten T."/>
            <person name="Britton C."/>
            <person name="Davik J."/>
            <person name="Ashrafi H."/>
            <person name="Aiden E.L."/>
            <person name="Borodovsky M."/>
            <person name="Worthington M."/>
        </authorList>
    </citation>
    <scope>NUCLEOTIDE SEQUENCE [LARGE SCALE GENOMIC DNA]</scope>
    <source>
        <strain evidence="1">PI 553951</strain>
    </source>
</reference>
<organism evidence="1 2">
    <name type="scientific">Rubus argutus</name>
    <name type="common">Southern blackberry</name>
    <dbReference type="NCBI Taxonomy" id="59490"/>
    <lineage>
        <taxon>Eukaryota</taxon>
        <taxon>Viridiplantae</taxon>
        <taxon>Streptophyta</taxon>
        <taxon>Embryophyta</taxon>
        <taxon>Tracheophyta</taxon>
        <taxon>Spermatophyta</taxon>
        <taxon>Magnoliopsida</taxon>
        <taxon>eudicotyledons</taxon>
        <taxon>Gunneridae</taxon>
        <taxon>Pentapetalae</taxon>
        <taxon>rosids</taxon>
        <taxon>fabids</taxon>
        <taxon>Rosales</taxon>
        <taxon>Rosaceae</taxon>
        <taxon>Rosoideae</taxon>
        <taxon>Rosoideae incertae sedis</taxon>
        <taxon>Rubus</taxon>
    </lineage>
</organism>
<comment type="caution">
    <text evidence="1">The sequence shown here is derived from an EMBL/GenBank/DDBJ whole genome shotgun (WGS) entry which is preliminary data.</text>
</comment>
<gene>
    <name evidence="1" type="ORF">M0R45_016884</name>
</gene>
<dbReference type="EMBL" id="JBEDUW010000003">
    <property type="protein sequence ID" value="KAK9940213.1"/>
    <property type="molecule type" value="Genomic_DNA"/>
</dbReference>